<evidence type="ECO:0000256" key="1">
    <source>
        <dbReference type="SAM" id="MobiDB-lite"/>
    </source>
</evidence>
<keyword evidence="4" id="KW-1185">Reference proteome</keyword>
<dbReference type="GeneID" id="20202826"/>
<dbReference type="EMBL" id="KB096080">
    <property type="protein sequence ID" value="ESO08561.1"/>
    <property type="molecule type" value="Genomic_DNA"/>
</dbReference>
<dbReference type="CTD" id="20202826"/>
<sequence>MALQHMDTTSFQPTCMPRCTNFQHDKLNHKKIYCSRLETNCLINWCVQTCTANIQKFLRRIVYKNVQMYLLPCAFVLDTFNHVLDSFPCSCMRKQRISRMLTCARLADFLLHLNQEREELQLISNSIRTLPPLIALLKLSQGGRQIFDRQETHKNLQRNGEKLLRNSTEGSSPNDGFVK</sequence>
<dbReference type="RefSeq" id="XP_009013491.1">
    <property type="nucleotide sequence ID" value="XM_009015243.1"/>
</dbReference>
<reference evidence="4" key="1">
    <citation type="submission" date="2012-12" db="EMBL/GenBank/DDBJ databases">
        <authorList>
            <person name="Hellsten U."/>
            <person name="Grimwood J."/>
            <person name="Chapman J.A."/>
            <person name="Shapiro H."/>
            <person name="Aerts A."/>
            <person name="Otillar R.P."/>
            <person name="Terry A.Y."/>
            <person name="Boore J.L."/>
            <person name="Simakov O."/>
            <person name="Marletaz F."/>
            <person name="Cho S.-J."/>
            <person name="Edsinger-Gonzales E."/>
            <person name="Havlak P."/>
            <person name="Kuo D.-H."/>
            <person name="Larsson T."/>
            <person name="Lv J."/>
            <person name="Arendt D."/>
            <person name="Savage R."/>
            <person name="Osoegawa K."/>
            <person name="de Jong P."/>
            <person name="Lindberg D.R."/>
            <person name="Seaver E.C."/>
            <person name="Weisblat D.A."/>
            <person name="Putnam N.H."/>
            <person name="Grigoriev I.V."/>
            <person name="Rokhsar D.S."/>
        </authorList>
    </citation>
    <scope>NUCLEOTIDE SEQUENCE</scope>
</reference>
<dbReference type="Proteomes" id="UP000015101">
    <property type="component" value="Unassembled WGS sequence"/>
</dbReference>
<dbReference type="EnsemblMetazoa" id="HelroT169435">
    <property type="protein sequence ID" value="HelroP169435"/>
    <property type="gene ID" value="HelroG169435"/>
</dbReference>
<dbReference type="EMBL" id="AMQM01003288">
    <property type="status" value="NOT_ANNOTATED_CDS"/>
    <property type="molecule type" value="Genomic_DNA"/>
</dbReference>
<dbReference type="KEGG" id="hro:HELRODRAFT_169435"/>
<evidence type="ECO:0000313" key="3">
    <source>
        <dbReference type="EnsemblMetazoa" id="HelroP169435"/>
    </source>
</evidence>
<name>T1F1X6_HELRO</name>
<reference evidence="2 4" key="2">
    <citation type="journal article" date="2013" name="Nature">
        <title>Insights into bilaterian evolution from three spiralian genomes.</title>
        <authorList>
            <person name="Simakov O."/>
            <person name="Marletaz F."/>
            <person name="Cho S.J."/>
            <person name="Edsinger-Gonzales E."/>
            <person name="Havlak P."/>
            <person name="Hellsten U."/>
            <person name="Kuo D.H."/>
            <person name="Larsson T."/>
            <person name="Lv J."/>
            <person name="Arendt D."/>
            <person name="Savage R."/>
            <person name="Osoegawa K."/>
            <person name="de Jong P."/>
            <person name="Grimwood J."/>
            <person name="Chapman J.A."/>
            <person name="Shapiro H."/>
            <person name="Aerts A."/>
            <person name="Otillar R.P."/>
            <person name="Terry A.Y."/>
            <person name="Boore J.L."/>
            <person name="Grigoriev I.V."/>
            <person name="Lindberg D.R."/>
            <person name="Seaver E.C."/>
            <person name="Weisblat D.A."/>
            <person name="Putnam N.H."/>
            <person name="Rokhsar D.S."/>
        </authorList>
    </citation>
    <scope>NUCLEOTIDE SEQUENCE</scope>
</reference>
<dbReference type="InParanoid" id="T1F1X6"/>
<protein>
    <submittedName>
        <fullName evidence="2 3">Uncharacterized protein</fullName>
    </submittedName>
</protein>
<organism evidence="3 4">
    <name type="scientific">Helobdella robusta</name>
    <name type="common">Californian leech</name>
    <dbReference type="NCBI Taxonomy" id="6412"/>
    <lineage>
        <taxon>Eukaryota</taxon>
        <taxon>Metazoa</taxon>
        <taxon>Spiralia</taxon>
        <taxon>Lophotrochozoa</taxon>
        <taxon>Annelida</taxon>
        <taxon>Clitellata</taxon>
        <taxon>Hirudinea</taxon>
        <taxon>Rhynchobdellida</taxon>
        <taxon>Glossiphoniidae</taxon>
        <taxon>Helobdella</taxon>
    </lineage>
</organism>
<evidence type="ECO:0000313" key="2">
    <source>
        <dbReference type="EMBL" id="ESO08561.1"/>
    </source>
</evidence>
<evidence type="ECO:0000313" key="4">
    <source>
        <dbReference type="Proteomes" id="UP000015101"/>
    </source>
</evidence>
<dbReference type="AlphaFoldDB" id="T1F1X6"/>
<proteinExistence type="predicted"/>
<feature type="compositionally biased region" description="Polar residues" evidence="1">
    <location>
        <begin position="165"/>
        <end position="179"/>
    </location>
</feature>
<reference evidence="3" key="3">
    <citation type="submission" date="2015-06" db="UniProtKB">
        <authorList>
            <consortium name="EnsemblMetazoa"/>
        </authorList>
    </citation>
    <scope>IDENTIFICATION</scope>
</reference>
<accession>T1F1X6</accession>
<dbReference type="HOGENOM" id="CLU_1505067_0_0_1"/>
<gene>
    <name evidence="3" type="primary">20202826</name>
    <name evidence="2" type="ORF">HELRODRAFT_169435</name>
</gene>
<feature type="region of interest" description="Disordered" evidence="1">
    <location>
        <begin position="159"/>
        <end position="179"/>
    </location>
</feature>